<protein>
    <recommendedName>
        <fullName evidence="9">Large ribosomal subunit protein uL18</fullName>
    </recommendedName>
    <alternativeName>
        <fullName evidence="10">60S ribosomal protein L5</fullName>
    </alternativeName>
</protein>
<dbReference type="EMBL" id="JAJSOF020000040">
    <property type="protein sequence ID" value="KAJ4426409.1"/>
    <property type="molecule type" value="Genomic_DNA"/>
</dbReference>
<comment type="subcellular location">
    <subcellularLocation>
        <location evidence="2">Cytoplasm</location>
    </subcellularLocation>
</comment>
<feature type="region of interest" description="Disordered" evidence="11">
    <location>
        <begin position="1"/>
        <end position="30"/>
    </location>
</feature>
<evidence type="ECO:0000256" key="10">
    <source>
        <dbReference type="ARBA" id="ARBA00035352"/>
    </source>
</evidence>
<keyword evidence="14" id="KW-1185">Reference proteome</keyword>
<reference evidence="13 14" key="1">
    <citation type="journal article" date="2022" name="Allergy">
        <title>Genome assembly and annotation of Periplaneta americana reveal a comprehensive cockroach allergen profile.</title>
        <authorList>
            <person name="Wang L."/>
            <person name="Xiong Q."/>
            <person name="Saelim N."/>
            <person name="Wang L."/>
            <person name="Nong W."/>
            <person name="Wan A.T."/>
            <person name="Shi M."/>
            <person name="Liu X."/>
            <person name="Cao Q."/>
            <person name="Hui J.H.L."/>
            <person name="Sookrung N."/>
            <person name="Leung T.F."/>
            <person name="Tungtrongchitr A."/>
            <person name="Tsui S.K.W."/>
        </authorList>
    </citation>
    <scope>NUCLEOTIDE SEQUENCE [LARGE SCALE GENOMIC DNA]</scope>
    <source>
        <strain evidence="13">PWHHKU_190912</strain>
    </source>
</reference>
<proteinExistence type="inferred from homology"/>
<dbReference type="PANTHER" id="PTHR23410:SF12">
    <property type="entry name" value="LARGE RIBOSOMAL SUBUNIT PROTEIN UL18"/>
    <property type="match status" value="1"/>
</dbReference>
<feature type="compositionally biased region" description="Basic and acidic residues" evidence="11">
    <location>
        <begin position="1"/>
        <end position="17"/>
    </location>
</feature>
<keyword evidence="5" id="KW-0699">rRNA-binding</keyword>
<evidence type="ECO:0000256" key="2">
    <source>
        <dbReference type="ARBA" id="ARBA00004496"/>
    </source>
</evidence>
<evidence type="ECO:0000256" key="11">
    <source>
        <dbReference type="SAM" id="MobiDB-lite"/>
    </source>
</evidence>
<name>A0ABQ8RXM9_PERAM</name>
<evidence type="ECO:0000256" key="9">
    <source>
        <dbReference type="ARBA" id="ARBA00035197"/>
    </source>
</evidence>
<gene>
    <name evidence="13" type="ORF">ANN_27223</name>
</gene>
<evidence type="ECO:0000256" key="1">
    <source>
        <dbReference type="ARBA" id="ARBA00004021"/>
    </source>
</evidence>
<keyword evidence="7" id="KW-0689">Ribosomal protein</keyword>
<dbReference type="Pfam" id="PF17144">
    <property type="entry name" value="Ribosomal_L5e"/>
    <property type="match status" value="1"/>
</dbReference>
<keyword evidence="4" id="KW-0963">Cytoplasm</keyword>
<comment type="function">
    <text evidence="1">Component of the ribosome, a large ribonucleoprotein complex responsible for the synthesis of proteins in the cell. The small ribosomal subunit (SSU) binds messenger RNAs (mRNAs) and translates the encoded message by selecting cognate aminoacyl-transfer RNA (tRNA) molecules. The large subunit (LSU) contains the ribosomal catalytic site termed the peptidyl transferase center (PTC), which catalyzes the formation of peptide bonds, thereby polymerizing the amino acids delivered by tRNAs into a polypeptide chain. The nascent polypeptides leave the ribosome through a tunnel in the LSU and interact with protein factors that function in enzymatic processing, targeting, and the membrane insertion of nascent chains at the exit of the ribosomal tunnel.</text>
</comment>
<evidence type="ECO:0000256" key="6">
    <source>
        <dbReference type="ARBA" id="ARBA00022884"/>
    </source>
</evidence>
<dbReference type="Pfam" id="PF14204">
    <property type="entry name" value="Ribosomal_L18_c"/>
    <property type="match status" value="1"/>
</dbReference>
<keyword evidence="6" id="KW-0694">RNA-binding</keyword>
<dbReference type="SUPFAM" id="SSF53137">
    <property type="entry name" value="Translational machinery components"/>
    <property type="match status" value="2"/>
</dbReference>
<evidence type="ECO:0000256" key="7">
    <source>
        <dbReference type="ARBA" id="ARBA00022980"/>
    </source>
</evidence>
<comment type="caution">
    <text evidence="13">The sequence shown here is derived from an EMBL/GenBank/DDBJ whole genome shotgun (WGS) entry which is preliminary data.</text>
</comment>
<sequence>RREIRTHDQRPAREHIARTSRGKGKGAYTRGEAARAAVTQRSECGTTFPTIPEVRRSGDIEIILYTPVEISRNYDFAIKKKRQRTRAEFSVIQSGFVKIVKNKQYFKRFQVKFKRRREGKTDYYARLRLTIQDKNKYNTPKYRLIVRFSNKDITCQVAYSRIEGDMILCAAYSHELPRYGVKVGLTNYAAAYCTGLLLARRLLKKLGLDQLYMGCTEVTGEEYNVEAVEDGPGAFRCYLDVGLMRTTTGARVFGAMKGAVDGGLNIPHSFLFLVLTCYGTKIVLQWLKEGKLVINKISQLGPMDPSTNSRRTAGYTLLDRKRNEEILEQLEVESVEEKITRYKFNWLDHVRRMENSRIPKIMMQYKPRGHRRPGRPLRRLLDGAETVYLLHCMFCFFSTKRFPGYDAESKEFNAEVHRRHIFGQHVAEYMNQLAENDDDAYKRQFSQYIKLGIDADSIEGIYKKAHESIRADPSAVKKQKDTSAIVKKRWNRAKLSLSERKNRIAQKKETWKKKLESGEVDA</sequence>
<dbReference type="InterPro" id="IPR057268">
    <property type="entry name" value="Ribosomal_L18"/>
</dbReference>
<dbReference type="Gene3D" id="3.30.420.100">
    <property type="match status" value="2"/>
</dbReference>
<evidence type="ECO:0000256" key="8">
    <source>
        <dbReference type="ARBA" id="ARBA00023274"/>
    </source>
</evidence>
<feature type="non-terminal residue" evidence="13">
    <location>
        <position position="1"/>
    </location>
</feature>
<accession>A0ABQ8RXM9</accession>
<dbReference type="CDD" id="cd00432">
    <property type="entry name" value="Ribosomal_L18_L5e"/>
    <property type="match status" value="1"/>
</dbReference>
<feature type="domain" description="Large ribosomal subunit protein uL18 C-terminal eukaryotes" evidence="12">
    <location>
        <begin position="458"/>
        <end position="512"/>
    </location>
</feature>
<evidence type="ECO:0000313" key="14">
    <source>
        <dbReference type="Proteomes" id="UP001148838"/>
    </source>
</evidence>
<dbReference type="InterPro" id="IPR025607">
    <property type="entry name" value="Ribosomal_uL18_C_euk"/>
</dbReference>
<dbReference type="PRINTS" id="PR00058">
    <property type="entry name" value="RIBOSOMALL5"/>
</dbReference>
<dbReference type="InterPro" id="IPR005485">
    <property type="entry name" value="Rbsml_uL18_euk_arch"/>
</dbReference>
<comment type="similarity">
    <text evidence="3">Belongs to the universal ribosomal protein uL18 family.</text>
</comment>
<dbReference type="Proteomes" id="UP001148838">
    <property type="component" value="Unassembled WGS sequence"/>
</dbReference>
<keyword evidence="8" id="KW-0687">Ribonucleoprotein</keyword>
<evidence type="ECO:0000256" key="5">
    <source>
        <dbReference type="ARBA" id="ARBA00022730"/>
    </source>
</evidence>
<organism evidence="13 14">
    <name type="scientific">Periplaneta americana</name>
    <name type="common">American cockroach</name>
    <name type="synonym">Blatta americana</name>
    <dbReference type="NCBI Taxonomy" id="6978"/>
    <lineage>
        <taxon>Eukaryota</taxon>
        <taxon>Metazoa</taxon>
        <taxon>Ecdysozoa</taxon>
        <taxon>Arthropoda</taxon>
        <taxon>Hexapoda</taxon>
        <taxon>Insecta</taxon>
        <taxon>Pterygota</taxon>
        <taxon>Neoptera</taxon>
        <taxon>Polyneoptera</taxon>
        <taxon>Dictyoptera</taxon>
        <taxon>Blattodea</taxon>
        <taxon>Blattoidea</taxon>
        <taxon>Blattidae</taxon>
        <taxon>Blattinae</taxon>
        <taxon>Periplaneta</taxon>
    </lineage>
</organism>
<evidence type="ECO:0000256" key="4">
    <source>
        <dbReference type="ARBA" id="ARBA00022490"/>
    </source>
</evidence>
<evidence type="ECO:0000313" key="13">
    <source>
        <dbReference type="EMBL" id="KAJ4426409.1"/>
    </source>
</evidence>
<dbReference type="PANTHER" id="PTHR23410">
    <property type="entry name" value="RIBOSOMAL PROTEIN L5-RELATED"/>
    <property type="match status" value="1"/>
</dbReference>
<evidence type="ECO:0000259" key="12">
    <source>
        <dbReference type="Pfam" id="PF14204"/>
    </source>
</evidence>
<evidence type="ECO:0000256" key="3">
    <source>
        <dbReference type="ARBA" id="ARBA00007116"/>
    </source>
</evidence>